<protein>
    <submittedName>
        <fullName evidence="1">Uncharacterized protein</fullName>
    </submittedName>
</protein>
<name>A0ACC2FFX9_DALPE</name>
<proteinExistence type="predicted"/>
<reference evidence="1" key="1">
    <citation type="submission" date="2021-05" db="EMBL/GenBank/DDBJ databases">
        <authorList>
            <person name="Pan Q."/>
            <person name="Jouanno E."/>
            <person name="Zahm M."/>
            <person name="Klopp C."/>
            <person name="Cabau C."/>
            <person name="Louis A."/>
            <person name="Berthelot C."/>
            <person name="Parey E."/>
            <person name="Roest Crollius H."/>
            <person name="Montfort J."/>
            <person name="Robinson-Rechavi M."/>
            <person name="Bouchez O."/>
            <person name="Lampietro C."/>
            <person name="Lopez Roques C."/>
            <person name="Donnadieu C."/>
            <person name="Postlethwait J."/>
            <person name="Bobe J."/>
            <person name="Dillon D."/>
            <person name="Chandos A."/>
            <person name="von Hippel F."/>
            <person name="Guiguen Y."/>
        </authorList>
    </citation>
    <scope>NUCLEOTIDE SEQUENCE</scope>
    <source>
        <strain evidence="1">YG-Jan2019</strain>
    </source>
</reference>
<accession>A0ACC2FFX9</accession>
<dbReference type="Proteomes" id="UP001157502">
    <property type="component" value="Chromosome 28"/>
</dbReference>
<dbReference type="EMBL" id="CM055755">
    <property type="protein sequence ID" value="KAJ7990247.1"/>
    <property type="molecule type" value="Genomic_DNA"/>
</dbReference>
<organism evidence="1 2">
    <name type="scientific">Dallia pectoralis</name>
    <name type="common">Alaska blackfish</name>
    <dbReference type="NCBI Taxonomy" id="75939"/>
    <lineage>
        <taxon>Eukaryota</taxon>
        <taxon>Metazoa</taxon>
        <taxon>Chordata</taxon>
        <taxon>Craniata</taxon>
        <taxon>Vertebrata</taxon>
        <taxon>Euteleostomi</taxon>
        <taxon>Actinopterygii</taxon>
        <taxon>Neopterygii</taxon>
        <taxon>Teleostei</taxon>
        <taxon>Protacanthopterygii</taxon>
        <taxon>Esociformes</taxon>
        <taxon>Umbridae</taxon>
        <taxon>Dallia</taxon>
    </lineage>
</organism>
<gene>
    <name evidence="1" type="ORF">DPEC_G00298350</name>
</gene>
<evidence type="ECO:0000313" key="1">
    <source>
        <dbReference type="EMBL" id="KAJ7990247.1"/>
    </source>
</evidence>
<evidence type="ECO:0000313" key="2">
    <source>
        <dbReference type="Proteomes" id="UP001157502"/>
    </source>
</evidence>
<sequence>MNAGAPYASSYSYVPGVASRCLFSVTLLRGVGLAAHTLDYLRLRSERLINECFARVVLGDFLPPPPSPLVSLAAATGGASTTTTRAPAASTARRSRGALRRAPAQSMPQCTENPIRQTFRVPL</sequence>
<keyword evidence="2" id="KW-1185">Reference proteome</keyword>
<comment type="caution">
    <text evidence="1">The sequence shown here is derived from an EMBL/GenBank/DDBJ whole genome shotgun (WGS) entry which is preliminary data.</text>
</comment>